<organism evidence="1 2">
    <name type="scientific">Crenichthys baileyi</name>
    <name type="common">White River springfish</name>
    <dbReference type="NCBI Taxonomy" id="28760"/>
    <lineage>
        <taxon>Eukaryota</taxon>
        <taxon>Metazoa</taxon>
        <taxon>Chordata</taxon>
        <taxon>Craniata</taxon>
        <taxon>Vertebrata</taxon>
        <taxon>Euteleostomi</taxon>
        <taxon>Actinopterygii</taxon>
        <taxon>Neopterygii</taxon>
        <taxon>Teleostei</taxon>
        <taxon>Neoteleostei</taxon>
        <taxon>Acanthomorphata</taxon>
        <taxon>Ovalentaria</taxon>
        <taxon>Atherinomorphae</taxon>
        <taxon>Cyprinodontiformes</taxon>
        <taxon>Goodeidae</taxon>
        <taxon>Crenichthys</taxon>
    </lineage>
</organism>
<protein>
    <submittedName>
        <fullName evidence="1">Uncharacterized protein</fullName>
    </submittedName>
</protein>
<keyword evidence="2" id="KW-1185">Reference proteome</keyword>
<proteinExistence type="predicted"/>
<evidence type="ECO:0000313" key="2">
    <source>
        <dbReference type="Proteomes" id="UP001311232"/>
    </source>
</evidence>
<dbReference type="AlphaFoldDB" id="A0AAV9QVX4"/>
<comment type="caution">
    <text evidence="1">The sequence shown here is derived from an EMBL/GenBank/DDBJ whole genome shotgun (WGS) entry which is preliminary data.</text>
</comment>
<accession>A0AAV9QVX4</accession>
<evidence type="ECO:0000313" key="1">
    <source>
        <dbReference type="EMBL" id="KAK5600444.1"/>
    </source>
</evidence>
<dbReference type="Proteomes" id="UP001311232">
    <property type="component" value="Unassembled WGS sequence"/>
</dbReference>
<dbReference type="EMBL" id="JAHHUM010002886">
    <property type="protein sequence ID" value="KAK5600444.1"/>
    <property type="molecule type" value="Genomic_DNA"/>
</dbReference>
<reference evidence="1 2" key="1">
    <citation type="submission" date="2021-06" db="EMBL/GenBank/DDBJ databases">
        <authorList>
            <person name="Palmer J.M."/>
        </authorList>
    </citation>
    <scope>NUCLEOTIDE SEQUENCE [LARGE SCALE GENOMIC DNA]</scope>
    <source>
        <strain evidence="1 2">MEX-2019</strain>
        <tissue evidence="1">Muscle</tissue>
    </source>
</reference>
<sequence>MHLKLQDTSSEGVSVPCFKDSDTFSFICANFDFIQQLNVTNDDHKRKMFSRFLQGDPAKYTRNKEILDFPHSCITYVKYVSNLYQICAKLQTKCIKRRLPSLLTCLQTEDSLFCFLCI</sequence>
<gene>
    <name evidence="1" type="ORF">CRENBAI_019700</name>
</gene>
<name>A0AAV9QVX4_9TELE</name>